<dbReference type="KEGG" id="swf:E3E12_03750"/>
<evidence type="ECO:0000256" key="11">
    <source>
        <dbReference type="SAM" id="Phobius"/>
    </source>
</evidence>
<gene>
    <name evidence="12" type="ORF">E3E12_03750</name>
</gene>
<protein>
    <recommendedName>
        <fullName evidence="4">Nicotinamide riboside transporter PnuC</fullName>
    </recommendedName>
</protein>
<feature type="transmembrane region" description="Helical" evidence="11">
    <location>
        <begin position="82"/>
        <end position="101"/>
    </location>
</feature>
<feature type="region of interest" description="Disordered" evidence="10">
    <location>
        <begin position="1"/>
        <end position="29"/>
    </location>
</feature>
<name>A0A4Y6U8X9_9PROT</name>
<keyword evidence="13" id="KW-1185">Reference proteome</keyword>
<evidence type="ECO:0000256" key="2">
    <source>
        <dbReference type="ARBA" id="ARBA00004651"/>
    </source>
</evidence>
<sequence>MVPGRRRAAFPQHTPAKRRTPRSRSPALPPNPLTKALSSMFSFLHPISFTLLHHVWTLNPLEDTAAVLAAASVMGLAWRSSWAWPVSLLATVLYGCVFLKARLYGDALRHVVYVVATLYGWWAWALEARRVRQAMKTTPVTGVGARVEQGLGANAPLVESGAEASYGEAGWMRLCAPARFSWRGAMPMALVALAVGLLWAWSLQNWTNDPNPWMDGSLSAAALLAQLWTARRYRASWILWAVIDCFDAGLFVLRGLYVTAALHLAYVAMAAYGWALWHEAPRDTAP</sequence>
<feature type="transmembrane region" description="Helical" evidence="11">
    <location>
        <begin position="260"/>
        <end position="277"/>
    </location>
</feature>
<keyword evidence="6" id="KW-1003">Cell membrane</keyword>
<keyword evidence="9 11" id="KW-0472">Membrane</keyword>
<dbReference type="EMBL" id="CP038231">
    <property type="protein sequence ID" value="QDH13460.1"/>
    <property type="molecule type" value="Genomic_DNA"/>
</dbReference>
<dbReference type="Pfam" id="PF04973">
    <property type="entry name" value="NMN_transporter"/>
    <property type="match status" value="1"/>
</dbReference>
<evidence type="ECO:0000313" key="13">
    <source>
        <dbReference type="Proteomes" id="UP000318709"/>
    </source>
</evidence>
<feature type="transmembrane region" description="Helical" evidence="11">
    <location>
        <begin position="107"/>
        <end position="126"/>
    </location>
</feature>
<evidence type="ECO:0000256" key="5">
    <source>
        <dbReference type="ARBA" id="ARBA00022448"/>
    </source>
</evidence>
<evidence type="ECO:0000256" key="3">
    <source>
        <dbReference type="ARBA" id="ARBA00006669"/>
    </source>
</evidence>
<accession>A0A4Y6U8X9</accession>
<evidence type="ECO:0000256" key="9">
    <source>
        <dbReference type="ARBA" id="ARBA00023136"/>
    </source>
</evidence>
<evidence type="ECO:0000256" key="6">
    <source>
        <dbReference type="ARBA" id="ARBA00022475"/>
    </source>
</evidence>
<dbReference type="GO" id="GO:0005886">
    <property type="term" value="C:plasma membrane"/>
    <property type="evidence" value="ECO:0007669"/>
    <property type="project" value="UniProtKB-SubCell"/>
</dbReference>
<dbReference type="Proteomes" id="UP000318709">
    <property type="component" value="Chromosome"/>
</dbReference>
<comment type="subcellular location">
    <subcellularLocation>
        <location evidence="2">Cell membrane</location>
        <topology evidence="2">Multi-pass membrane protein</topology>
    </subcellularLocation>
</comment>
<dbReference type="InterPro" id="IPR006419">
    <property type="entry name" value="NMN_transpt_PnuC"/>
</dbReference>
<dbReference type="PANTHER" id="PTHR36122:SF2">
    <property type="entry name" value="NICOTINAMIDE RIBOSIDE TRANSPORTER PNUC"/>
    <property type="match status" value="1"/>
</dbReference>
<keyword evidence="8 11" id="KW-1133">Transmembrane helix</keyword>
<comment type="similarity">
    <text evidence="3">Belongs to the nicotinamide ribonucleoside (NR) uptake permease (TC 4.B.1) family.</text>
</comment>
<organism evidence="12 13">
    <name type="scientific">Formicincola oecophyllae</name>
    <dbReference type="NCBI Taxonomy" id="2558361"/>
    <lineage>
        <taxon>Bacteria</taxon>
        <taxon>Pseudomonadati</taxon>
        <taxon>Pseudomonadota</taxon>
        <taxon>Alphaproteobacteria</taxon>
        <taxon>Acetobacterales</taxon>
        <taxon>Acetobacteraceae</taxon>
        <taxon>Formicincola</taxon>
    </lineage>
</organism>
<keyword evidence="5" id="KW-0813">Transport</keyword>
<evidence type="ECO:0000256" key="1">
    <source>
        <dbReference type="ARBA" id="ARBA00002672"/>
    </source>
</evidence>
<evidence type="ECO:0000256" key="4">
    <source>
        <dbReference type="ARBA" id="ARBA00017522"/>
    </source>
</evidence>
<feature type="transmembrane region" description="Helical" evidence="11">
    <location>
        <begin position="180"/>
        <end position="201"/>
    </location>
</feature>
<comment type="function">
    <text evidence="1">Required for nicotinamide riboside transport across the inner membrane.</text>
</comment>
<evidence type="ECO:0000313" key="12">
    <source>
        <dbReference type="EMBL" id="QDH13460.1"/>
    </source>
</evidence>
<dbReference type="OrthoDB" id="9791248at2"/>
<reference evidence="12 13" key="1">
    <citation type="submission" date="2019-03" db="EMBL/GenBank/DDBJ databases">
        <title>The complete genome sequence of Swingsia_sp. F3b2 LMG30590(T).</title>
        <authorList>
            <person name="Chua K.-O."/>
            <person name="Chan K.-G."/>
            <person name="See-Too W.-S."/>
        </authorList>
    </citation>
    <scope>NUCLEOTIDE SEQUENCE [LARGE SCALE GENOMIC DNA]</scope>
    <source>
        <strain evidence="12 13">F3b2</strain>
    </source>
</reference>
<evidence type="ECO:0000256" key="10">
    <source>
        <dbReference type="SAM" id="MobiDB-lite"/>
    </source>
</evidence>
<proteinExistence type="inferred from homology"/>
<dbReference type="AlphaFoldDB" id="A0A4Y6U8X9"/>
<keyword evidence="7 11" id="KW-0812">Transmembrane</keyword>
<evidence type="ECO:0000256" key="7">
    <source>
        <dbReference type="ARBA" id="ARBA00022692"/>
    </source>
</evidence>
<evidence type="ECO:0000256" key="8">
    <source>
        <dbReference type="ARBA" id="ARBA00022989"/>
    </source>
</evidence>
<dbReference type="GO" id="GO:0034257">
    <property type="term" value="F:nicotinamide riboside transmembrane transporter activity"/>
    <property type="evidence" value="ECO:0007669"/>
    <property type="project" value="InterPro"/>
</dbReference>
<feature type="transmembrane region" description="Helical" evidence="11">
    <location>
        <begin position="213"/>
        <end position="230"/>
    </location>
</feature>
<dbReference type="PANTHER" id="PTHR36122">
    <property type="entry name" value="NICOTINAMIDE RIBOSIDE TRANSPORTER PNUC"/>
    <property type="match status" value="1"/>
</dbReference>